<accession>A0A7W6B314</accession>
<sequence>MPPPTDFAIFLKNNFPAETADVSDILVLNRPNRPTLAASPACYVPALAAGGTAEFIRLNENP</sequence>
<evidence type="ECO:0000313" key="1">
    <source>
        <dbReference type="EMBL" id="MBB3912973.1"/>
    </source>
</evidence>
<dbReference type="Proteomes" id="UP000272004">
    <property type="component" value="Unassembled WGS sequence"/>
</dbReference>
<gene>
    <name evidence="2" type="ORF">EFB14_04165</name>
    <name evidence="1" type="ORF">GGQ65_000228</name>
</gene>
<protein>
    <submittedName>
        <fullName evidence="1">Uncharacterized protein</fullName>
    </submittedName>
</protein>
<proteinExistence type="predicted"/>
<keyword evidence="3" id="KW-1185">Reference proteome</keyword>
<dbReference type="EMBL" id="JACIDG010000001">
    <property type="protein sequence ID" value="MBB3912973.1"/>
    <property type="molecule type" value="Genomic_DNA"/>
</dbReference>
<reference evidence="2 3" key="1">
    <citation type="submission" date="2018-11" db="EMBL/GenBank/DDBJ databases">
        <authorList>
            <person name="Huo Y."/>
        </authorList>
    </citation>
    <scope>NUCLEOTIDE SEQUENCE [LARGE SCALE GENOMIC DNA]</scope>
    <source>
        <strain evidence="2 3">CCBAU 33202</strain>
    </source>
</reference>
<dbReference type="Proteomes" id="UP000545490">
    <property type="component" value="Unassembled WGS sequence"/>
</dbReference>
<comment type="caution">
    <text evidence="1">The sequence shown here is derived from an EMBL/GenBank/DDBJ whole genome shotgun (WGS) entry which is preliminary data.</text>
</comment>
<dbReference type="EMBL" id="RJJU01000003">
    <property type="protein sequence ID" value="RUM15257.1"/>
    <property type="molecule type" value="Genomic_DNA"/>
</dbReference>
<evidence type="ECO:0000313" key="3">
    <source>
        <dbReference type="Proteomes" id="UP000272004"/>
    </source>
</evidence>
<reference evidence="1 4" key="2">
    <citation type="submission" date="2020-08" db="EMBL/GenBank/DDBJ databases">
        <title>Genomic Encyclopedia of Type Strains, Phase IV (KMG-IV): sequencing the most valuable type-strain genomes for metagenomic binning, comparative biology and taxonomic classification.</title>
        <authorList>
            <person name="Goeker M."/>
        </authorList>
    </citation>
    <scope>NUCLEOTIDE SEQUENCE [LARGE SCALE GENOMIC DNA]</scope>
    <source>
        <strain evidence="1 4">DSM 19331</strain>
    </source>
</reference>
<name>A0A7W6B314_9HYPH</name>
<dbReference type="AlphaFoldDB" id="A0A7W6B314"/>
<evidence type="ECO:0000313" key="2">
    <source>
        <dbReference type="EMBL" id="RUM15257.1"/>
    </source>
</evidence>
<organism evidence="1 4">
    <name type="scientific">Rhizobium fabae</name>
    <dbReference type="NCBI Taxonomy" id="573179"/>
    <lineage>
        <taxon>Bacteria</taxon>
        <taxon>Pseudomonadati</taxon>
        <taxon>Pseudomonadota</taxon>
        <taxon>Alphaproteobacteria</taxon>
        <taxon>Hyphomicrobiales</taxon>
        <taxon>Rhizobiaceae</taxon>
        <taxon>Rhizobium/Agrobacterium group</taxon>
        <taxon>Rhizobium</taxon>
    </lineage>
</organism>
<evidence type="ECO:0000313" key="4">
    <source>
        <dbReference type="Proteomes" id="UP000545490"/>
    </source>
</evidence>